<evidence type="ECO:0000313" key="4">
    <source>
        <dbReference type="Proteomes" id="UP000198415"/>
    </source>
</evidence>
<feature type="transmembrane region" description="Helical" evidence="1">
    <location>
        <begin position="716"/>
        <end position="738"/>
    </location>
</feature>
<protein>
    <submittedName>
        <fullName evidence="3">NACHT domain-containing protein</fullName>
    </submittedName>
</protein>
<dbReference type="Pfam" id="PF05729">
    <property type="entry name" value="NACHT"/>
    <property type="match status" value="1"/>
</dbReference>
<feature type="transmembrane region" description="Helical" evidence="1">
    <location>
        <begin position="9"/>
        <end position="31"/>
    </location>
</feature>
<dbReference type="Gene3D" id="3.40.50.300">
    <property type="entry name" value="P-loop containing nucleotide triphosphate hydrolases"/>
    <property type="match status" value="1"/>
</dbReference>
<evidence type="ECO:0000313" key="3">
    <source>
        <dbReference type="EMBL" id="SNR29326.1"/>
    </source>
</evidence>
<dbReference type="SUPFAM" id="SSF52540">
    <property type="entry name" value="P-loop containing nucleoside triphosphate hydrolases"/>
    <property type="match status" value="1"/>
</dbReference>
<dbReference type="InterPro" id="IPR007111">
    <property type="entry name" value="NACHT_NTPase"/>
</dbReference>
<keyword evidence="1" id="KW-1133">Transmembrane helix</keyword>
<feature type="transmembrane region" description="Helical" evidence="1">
    <location>
        <begin position="794"/>
        <end position="812"/>
    </location>
</feature>
<dbReference type="InterPro" id="IPR027417">
    <property type="entry name" value="P-loop_NTPase"/>
</dbReference>
<keyword evidence="4" id="KW-1185">Reference proteome</keyword>
<dbReference type="OrthoDB" id="419058at2"/>
<evidence type="ECO:0000259" key="2">
    <source>
        <dbReference type="PROSITE" id="PS50837"/>
    </source>
</evidence>
<dbReference type="AlphaFoldDB" id="A0A238V4Z0"/>
<feature type="transmembrane region" description="Helical" evidence="1">
    <location>
        <begin position="625"/>
        <end position="645"/>
    </location>
</feature>
<dbReference type="RefSeq" id="WP_089291432.1">
    <property type="nucleotide sequence ID" value="NZ_BOMU01000005.1"/>
</dbReference>
<feature type="transmembrane region" description="Helical" evidence="1">
    <location>
        <begin position="37"/>
        <end position="58"/>
    </location>
</feature>
<feature type="transmembrane region" description="Helical" evidence="1">
    <location>
        <begin position="652"/>
        <end position="669"/>
    </location>
</feature>
<dbReference type="EMBL" id="FZNR01000001">
    <property type="protein sequence ID" value="SNR29326.1"/>
    <property type="molecule type" value="Genomic_DNA"/>
</dbReference>
<keyword evidence="1" id="KW-0812">Transmembrane</keyword>
<gene>
    <name evidence="3" type="ORF">SAMN06264365_101679</name>
</gene>
<sequence>MVRRKRGRAWIIVGLLACFLCVCGVAFVLRLNGLQNAANVAQLTSIPIALVEVVLLLVTGWQSLRPSAVTVSAVAEGREMLARRLLVQWQEESRARALDDPDPIPVRWRITEHEDLIDLPSNRTADVLTVASSADVLGLIDEFRKLRRHRLVILGDAGAGKTTLAVQILLALLGSRADHPGEPVPVLFSLTGWRPADYHGDVRKWLADRLDTDYPELPAGVVGALLEEGQILPILDGLDEAPYEAREHFIPALHRSLGADTQLILTSRTDEFAAAVESGGRVMSSAVVIQPDALSPEAAAEYLRRCLPPDPGSTWSEILERLADPAARQGPVAALAEVASTPLGLWLIRAAYISPRADPSLLLDDTLGAAPAMQAHLFEVLVAACITARRPSADPAQLFRPRREYSPVEAEAWLRFLAQNLQRWKTNDLNWAWRTVDLAAPPRWTDPLIIAAERISTAVDRFAEQPIRTRRAIGVGALLGVPLLFCGSATAGDVGFLPFLALCTAVVLVIRILIIRIEHAGSGGPYWPAAVEHDWYAVRAFVVRAGPTLAFSFCYASVTGLPAGIVTELILRDGSGMPVGLAVGAVVGLLALLIYVDGLLISAGIEPNRPWYGIGPGPGLRSGLFWAAIAGILGGFLLVGAYGGAVGPTTTVGVAFFLVSTAAGCFLIVPFRAVIVPLLFTVSNLGAAILAPRSGRPNLNDTISIWESERIGQIRRLVRVGILTSMAALLGGLAWRYLRNSAIGADLFRQTPTAFLSKHVPDFDLTWTGHLRYVAAAAVGWFLTIPLAQPYRRWRGWGAWLLAASLVVGLWPKEWEADNFRLHLVGRLDGADPTITMNASARFAEHSGAHSAPSLHLAEMLSGADLRVAVLIWLGVVGFFAVATILGRIEGGYSRVWWSTWMATRWHVVQGRLPYDPIAFFDDAHRLGLLRRIGLVYQFRHAEFQDHLVTPDEAGT</sequence>
<evidence type="ECO:0000256" key="1">
    <source>
        <dbReference type="SAM" id="Phobius"/>
    </source>
</evidence>
<keyword evidence="1" id="KW-0472">Membrane</keyword>
<feature type="transmembrane region" description="Helical" evidence="1">
    <location>
        <begin position="496"/>
        <end position="514"/>
    </location>
</feature>
<proteinExistence type="predicted"/>
<organism evidence="3 4">
    <name type="scientific">Actinoplanes regularis</name>
    <dbReference type="NCBI Taxonomy" id="52697"/>
    <lineage>
        <taxon>Bacteria</taxon>
        <taxon>Bacillati</taxon>
        <taxon>Actinomycetota</taxon>
        <taxon>Actinomycetes</taxon>
        <taxon>Micromonosporales</taxon>
        <taxon>Micromonosporaceae</taxon>
        <taxon>Actinoplanes</taxon>
    </lineage>
</organism>
<feature type="transmembrane region" description="Helical" evidence="1">
    <location>
        <begin position="866"/>
        <end position="886"/>
    </location>
</feature>
<feature type="transmembrane region" description="Helical" evidence="1">
    <location>
        <begin position="472"/>
        <end position="490"/>
    </location>
</feature>
<name>A0A238V4Z0_9ACTN</name>
<accession>A0A238V4Z0</accession>
<dbReference type="Proteomes" id="UP000198415">
    <property type="component" value="Unassembled WGS sequence"/>
</dbReference>
<feature type="domain" description="NACHT" evidence="2">
    <location>
        <begin position="149"/>
        <end position="270"/>
    </location>
</feature>
<reference evidence="3 4" key="1">
    <citation type="submission" date="2017-06" db="EMBL/GenBank/DDBJ databases">
        <authorList>
            <person name="Kim H.J."/>
            <person name="Triplett B.A."/>
        </authorList>
    </citation>
    <scope>NUCLEOTIDE SEQUENCE [LARGE SCALE GENOMIC DNA]</scope>
    <source>
        <strain evidence="3 4">DSM 43151</strain>
    </source>
</reference>
<feature type="transmembrane region" description="Helical" evidence="1">
    <location>
        <begin position="770"/>
        <end position="787"/>
    </location>
</feature>
<feature type="transmembrane region" description="Helical" evidence="1">
    <location>
        <begin position="579"/>
        <end position="605"/>
    </location>
</feature>
<dbReference type="PROSITE" id="PS50837">
    <property type="entry name" value="NACHT"/>
    <property type="match status" value="1"/>
</dbReference>